<name>A0ABD6CEW3_9EURY</name>
<dbReference type="NCBIfam" id="TIGR00463">
    <property type="entry name" value="gltX_arch"/>
    <property type="match status" value="1"/>
</dbReference>
<evidence type="ECO:0000256" key="6">
    <source>
        <dbReference type="ARBA" id="ARBA00022840"/>
    </source>
</evidence>
<dbReference type="GO" id="GO:0005737">
    <property type="term" value="C:cytoplasm"/>
    <property type="evidence" value="ECO:0007669"/>
    <property type="project" value="UniProtKB-SubCell"/>
</dbReference>
<gene>
    <name evidence="10" type="primary">gltX</name>
    <name evidence="15" type="ORF">ACFR9U_17520</name>
</gene>
<comment type="similarity">
    <text evidence="2 10">Belongs to the class-I aminoacyl-tRNA synthetase family. Glutamate--tRNA ligase type 2 subfamily.</text>
</comment>
<dbReference type="GO" id="GO:0005524">
    <property type="term" value="F:ATP binding"/>
    <property type="evidence" value="ECO:0007669"/>
    <property type="project" value="UniProtKB-UniRule"/>
</dbReference>
<evidence type="ECO:0000256" key="1">
    <source>
        <dbReference type="ARBA" id="ARBA00004496"/>
    </source>
</evidence>
<dbReference type="RefSeq" id="WP_247378437.1">
    <property type="nucleotide sequence ID" value="NZ_JALLGV010000005.1"/>
</dbReference>
<proteinExistence type="inferred from homology"/>
<accession>A0ABD6CEW3</accession>
<dbReference type="NCBIfam" id="NF003169">
    <property type="entry name" value="PRK04156.1"/>
    <property type="match status" value="1"/>
</dbReference>
<evidence type="ECO:0000256" key="3">
    <source>
        <dbReference type="ARBA" id="ARBA00022490"/>
    </source>
</evidence>
<dbReference type="PRINTS" id="PR00987">
    <property type="entry name" value="TRNASYNTHGLU"/>
</dbReference>
<organism evidence="15 16">
    <name type="scientific">Halorientalis brevis</name>
    <dbReference type="NCBI Taxonomy" id="1126241"/>
    <lineage>
        <taxon>Archaea</taxon>
        <taxon>Methanobacteriati</taxon>
        <taxon>Methanobacteriota</taxon>
        <taxon>Stenosarchaea group</taxon>
        <taxon>Halobacteria</taxon>
        <taxon>Halobacteriales</taxon>
        <taxon>Haloarculaceae</taxon>
        <taxon>Halorientalis</taxon>
    </lineage>
</organism>
<dbReference type="Pfam" id="PF03950">
    <property type="entry name" value="tRNA-synt_1c_C"/>
    <property type="match status" value="1"/>
</dbReference>
<dbReference type="Gene3D" id="2.40.240.10">
    <property type="entry name" value="Ribosomal Protein L25, Chain P"/>
    <property type="match status" value="1"/>
</dbReference>
<dbReference type="EMBL" id="JBHUDJ010000014">
    <property type="protein sequence ID" value="MFD1588780.1"/>
    <property type="molecule type" value="Genomic_DNA"/>
</dbReference>
<dbReference type="EC" id="6.1.1.17" evidence="10"/>
<keyword evidence="4 10" id="KW-0436">Ligase</keyword>
<evidence type="ECO:0000256" key="4">
    <source>
        <dbReference type="ARBA" id="ARBA00022598"/>
    </source>
</evidence>
<dbReference type="SUPFAM" id="SSF50715">
    <property type="entry name" value="Ribosomal protein L25-like"/>
    <property type="match status" value="1"/>
</dbReference>
<reference evidence="15 16" key="1">
    <citation type="journal article" date="2019" name="Int. J. Syst. Evol. Microbiol.">
        <title>The Global Catalogue of Microorganisms (GCM) 10K type strain sequencing project: providing services to taxonomists for standard genome sequencing and annotation.</title>
        <authorList>
            <consortium name="The Broad Institute Genomics Platform"/>
            <consortium name="The Broad Institute Genome Sequencing Center for Infectious Disease"/>
            <person name="Wu L."/>
            <person name="Ma J."/>
        </authorList>
    </citation>
    <scope>NUCLEOTIDE SEQUENCE [LARGE SCALE GENOMIC DNA]</scope>
    <source>
        <strain evidence="15 16">CGMCC 1.12125</strain>
    </source>
</reference>
<feature type="domain" description="tRNA synthetases class I (E and Q) anti-codon binding" evidence="14">
    <location>
        <begin position="508"/>
        <end position="557"/>
    </location>
</feature>
<evidence type="ECO:0000256" key="2">
    <source>
        <dbReference type="ARBA" id="ARBA00008927"/>
    </source>
</evidence>
<feature type="domain" description="Glutamyl/glutaminyl-tRNA synthetase class Ib catalytic" evidence="12">
    <location>
        <begin position="108"/>
        <end position="413"/>
    </location>
</feature>
<dbReference type="Gene3D" id="3.40.50.620">
    <property type="entry name" value="HUPs"/>
    <property type="match status" value="1"/>
</dbReference>
<comment type="subcellular location">
    <subcellularLocation>
        <location evidence="1 10">Cytoplasm</location>
    </subcellularLocation>
</comment>
<comment type="caution">
    <text evidence="15">The sequence shown here is derived from an EMBL/GenBank/DDBJ whole genome shotgun (WGS) entry which is preliminary data.</text>
</comment>
<dbReference type="GO" id="GO:0004818">
    <property type="term" value="F:glutamate-tRNA ligase activity"/>
    <property type="evidence" value="ECO:0007669"/>
    <property type="project" value="UniProtKB-UniRule"/>
</dbReference>
<feature type="short sequence motif" description="'HIGH' region" evidence="10">
    <location>
        <begin position="114"/>
        <end position="124"/>
    </location>
</feature>
<feature type="domain" description="Glutamyl/glutaminyl-tRNA synthetase class Ib anti-codon binding" evidence="13">
    <location>
        <begin position="420"/>
        <end position="490"/>
    </location>
</feature>
<dbReference type="Pfam" id="PF00749">
    <property type="entry name" value="tRNA-synt_1c"/>
    <property type="match status" value="1"/>
</dbReference>
<dbReference type="PANTHER" id="PTHR43097:SF5">
    <property type="entry name" value="GLUTAMATE--TRNA LIGASE"/>
    <property type="match status" value="1"/>
</dbReference>
<dbReference type="InterPro" id="IPR014729">
    <property type="entry name" value="Rossmann-like_a/b/a_fold"/>
</dbReference>
<dbReference type="SUPFAM" id="SSF52374">
    <property type="entry name" value="Nucleotidylyl transferase"/>
    <property type="match status" value="1"/>
</dbReference>
<dbReference type="InterPro" id="IPR020059">
    <property type="entry name" value="Glu/Gln-tRNA-synth_Ib_codon-bd"/>
</dbReference>
<keyword evidence="3 10" id="KW-0963">Cytoplasm</keyword>
<dbReference type="InterPro" id="IPR049437">
    <property type="entry name" value="tRNA-synt_1c_C2"/>
</dbReference>
<keyword evidence="8 10" id="KW-0030">Aminoacyl-tRNA synthetase</keyword>
<keyword evidence="6 10" id="KW-0067">ATP-binding</keyword>
<dbReference type="AlphaFoldDB" id="A0ABD6CEW3"/>
<dbReference type="InterPro" id="IPR000924">
    <property type="entry name" value="Glu/Gln-tRNA-synth"/>
</dbReference>
<protein>
    <recommendedName>
        <fullName evidence="10">Glutamate--tRNA ligase</fullName>
        <ecNumber evidence="10">6.1.1.17</ecNumber>
    </recommendedName>
    <alternativeName>
        <fullName evidence="10">Glutamyl-tRNA synthetase</fullName>
        <shortName evidence="10">GluRS</shortName>
    </alternativeName>
</protein>
<dbReference type="InterPro" id="IPR020058">
    <property type="entry name" value="Glu/Gln-tRNA-synth_Ib_cat-dom"/>
</dbReference>
<dbReference type="InterPro" id="IPR004526">
    <property type="entry name" value="Glu-tRNA-synth_arc/euk"/>
</dbReference>
<dbReference type="GO" id="GO:0006424">
    <property type="term" value="P:glutamyl-tRNA aminoacylation"/>
    <property type="evidence" value="ECO:0007669"/>
    <property type="project" value="UniProtKB-UniRule"/>
</dbReference>
<dbReference type="PANTHER" id="PTHR43097">
    <property type="entry name" value="GLUTAMINE-TRNA LIGASE"/>
    <property type="match status" value="1"/>
</dbReference>
<evidence type="ECO:0000256" key="11">
    <source>
        <dbReference type="SAM" id="MobiDB-lite"/>
    </source>
</evidence>
<dbReference type="Proteomes" id="UP001597119">
    <property type="component" value="Unassembled WGS sequence"/>
</dbReference>
<evidence type="ECO:0000256" key="7">
    <source>
        <dbReference type="ARBA" id="ARBA00022917"/>
    </source>
</evidence>
<keyword evidence="5 10" id="KW-0547">Nucleotide-binding</keyword>
<comment type="catalytic activity">
    <reaction evidence="9 10">
        <text>tRNA(Glu) + L-glutamate + ATP = L-glutamyl-tRNA(Glu) + AMP + diphosphate</text>
        <dbReference type="Rhea" id="RHEA:23540"/>
        <dbReference type="Rhea" id="RHEA-COMP:9663"/>
        <dbReference type="Rhea" id="RHEA-COMP:9680"/>
        <dbReference type="ChEBI" id="CHEBI:29985"/>
        <dbReference type="ChEBI" id="CHEBI:30616"/>
        <dbReference type="ChEBI" id="CHEBI:33019"/>
        <dbReference type="ChEBI" id="CHEBI:78442"/>
        <dbReference type="ChEBI" id="CHEBI:78520"/>
        <dbReference type="ChEBI" id="CHEBI:456215"/>
        <dbReference type="EC" id="6.1.1.17"/>
    </reaction>
</comment>
<evidence type="ECO:0000259" key="14">
    <source>
        <dbReference type="Pfam" id="PF20974"/>
    </source>
</evidence>
<keyword evidence="7 10" id="KW-0648">Protein biosynthesis</keyword>
<evidence type="ECO:0000256" key="9">
    <source>
        <dbReference type="ARBA" id="ARBA00048351"/>
    </source>
</evidence>
<dbReference type="InterPro" id="IPR011035">
    <property type="entry name" value="Ribosomal_bL25/Gln-tRNA_synth"/>
</dbReference>
<dbReference type="InterPro" id="IPR020056">
    <property type="entry name" value="Rbsml_bL25/Gln-tRNA_synth_N"/>
</dbReference>
<comment type="function">
    <text evidence="10">Catalyzes the attachment of glutamate to tRNA(Glu) in a two-step reaction: glutamate is first activated by ATP to form Glu-AMP and then transferred to the acceptor end of tRNA(Glu).</text>
</comment>
<evidence type="ECO:0000256" key="10">
    <source>
        <dbReference type="HAMAP-Rule" id="MF_02076"/>
    </source>
</evidence>
<evidence type="ECO:0000313" key="16">
    <source>
        <dbReference type="Proteomes" id="UP001597119"/>
    </source>
</evidence>
<evidence type="ECO:0000256" key="5">
    <source>
        <dbReference type="ARBA" id="ARBA00022741"/>
    </source>
</evidence>
<sequence length="571" mass="64519">MDDELRDSVREEAEKNALFNALKHESDPQVGAIMGPLMGENPEFREHGDQIAGVIAPVVEGIADMSTEERRDRLEELDPELVAKLEAEDEEDDQVLPDLPNADEYETIRMRAAPNPNGPWHLGHARMPSVIGTYKDLYDGEFIVRFDDTDPETKRPDLDAYDQILDAIDFLGFEPDDVIKASDRVEIYYDHARELIEKGGAYTCSCPQGEFSDMKNSGEACPHRDKDPETSREEFEAMVDGEYESGEMVLRVKTDIEHKNPALRDWVAFRMIDTPHPREEAAEYRCWPMLDFQSGVDDHLTGVTHIIRGIDLQDSAKRQQFVYDYFDWEYPEVIHWGHVQVDAYDVKLSTSTLTEKIDAGEIDGWDDPRAPTIASLRRRGIRGQAIVDAMVELGTSTSNVDLAMSAIYSNNRDLIDEETDRRFFVRDGERFAIEGGPDAATPQFHPNHEDRGTRDIPVSDAVLLEEGDVPADGERVWLKGYGPVRRSGDALEHTDDDIDVVRAGDVEVVHWVPADESRPVLLRTMEGDVAGHAEPGITDYDADDMVQFVRVGFARIDAHEDDRTVTYYAHP</sequence>
<feature type="region of interest" description="Disordered" evidence="11">
    <location>
        <begin position="435"/>
        <end position="454"/>
    </location>
</feature>
<evidence type="ECO:0000313" key="15">
    <source>
        <dbReference type="EMBL" id="MFD1588780.1"/>
    </source>
</evidence>
<dbReference type="HAMAP" id="MF_02076">
    <property type="entry name" value="Glu_tRNA_synth_type2"/>
    <property type="match status" value="1"/>
</dbReference>
<keyword evidence="16" id="KW-1185">Reference proteome</keyword>
<dbReference type="Pfam" id="PF20974">
    <property type="entry name" value="tRNA-synt_1c_C2"/>
    <property type="match status" value="1"/>
</dbReference>
<evidence type="ECO:0000259" key="13">
    <source>
        <dbReference type="Pfam" id="PF03950"/>
    </source>
</evidence>
<dbReference type="Gene3D" id="2.40.240.100">
    <property type="match status" value="1"/>
</dbReference>
<evidence type="ECO:0000256" key="8">
    <source>
        <dbReference type="ARBA" id="ARBA00023146"/>
    </source>
</evidence>
<evidence type="ECO:0000259" key="12">
    <source>
        <dbReference type="Pfam" id="PF00749"/>
    </source>
</evidence>
<dbReference type="InterPro" id="IPR050132">
    <property type="entry name" value="Gln/Glu-tRNA_Ligase"/>
</dbReference>